<protein>
    <submittedName>
        <fullName evidence="2">Uncharacterized protein</fullName>
    </submittedName>
</protein>
<reference evidence="3" key="1">
    <citation type="submission" date="2013-09" db="EMBL/GenBank/DDBJ databases">
        <title>The Genome Sequence of Anopheles culicifacies species A.</title>
        <authorList>
            <consortium name="The Broad Institute Genomics Platform"/>
            <person name="Neafsey D.E."/>
            <person name="Besansky N."/>
            <person name="Howell P."/>
            <person name="Walton C."/>
            <person name="Young S.K."/>
            <person name="Zeng Q."/>
            <person name="Gargeya S."/>
            <person name="Fitzgerald M."/>
            <person name="Haas B."/>
            <person name="Abouelleil A."/>
            <person name="Allen A.W."/>
            <person name="Alvarado L."/>
            <person name="Arachchi H.M."/>
            <person name="Berlin A.M."/>
            <person name="Chapman S.B."/>
            <person name="Gainer-Dewar J."/>
            <person name="Goldberg J."/>
            <person name="Griggs A."/>
            <person name="Gujja S."/>
            <person name="Hansen M."/>
            <person name="Howarth C."/>
            <person name="Imamovic A."/>
            <person name="Ireland A."/>
            <person name="Larimer J."/>
            <person name="McCowan C."/>
            <person name="Murphy C."/>
            <person name="Pearson M."/>
            <person name="Poon T.W."/>
            <person name="Priest M."/>
            <person name="Roberts A."/>
            <person name="Saif S."/>
            <person name="Shea T."/>
            <person name="Sisk P."/>
            <person name="Sykes S."/>
            <person name="Wortman J."/>
            <person name="Nusbaum C."/>
            <person name="Birren B."/>
        </authorList>
    </citation>
    <scope>NUCLEOTIDE SEQUENCE [LARGE SCALE GENOMIC DNA]</scope>
    <source>
        <strain evidence="3">A-37</strain>
    </source>
</reference>
<dbReference type="VEuPathDB" id="VectorBase:ACUA006351"/>
<dbReference type="AlphaFoldDB" id="A0A182M0B7"/>
<dbReference type="EMBL" id="AXCM01001266">
    <property type="status" value="NOT_ANNOTATED_CDS"/>
    <property type="molecule type" value="Genomic_DNA"/>
</dbReference>
<evidence type="ECO:0000256" key="1">
    <source>
        <dbReference type="SAM" id="MobiDB-lite"/>
    </source>
</evidence>
<name>A0A182M0B7_9DIPT</name>
<sequence length="169" mass="18646">MEGNSGKWRVHSTYLRGIVIVRLMLANFHTVRAVIVFSTTIIVNGTTNTNGVIHGGGELGRSEEKYRQTDENASDCQGEDNDLCTSHRTHGLAFQRIQYGDKALHGERDHKPNGEEAAQRAGEGEKPAAHLLDVDFQIDQIEPGHELADQVERVAQPERRQIVGGGKLP</sequence>
<evidence type="ECO:0000313" key="2">
    <source>
        <dbReference type="EnsemblMetazoa" id="ACUA006351-PA"/>
    </source>
</evidence>
<reference evidence="2" key="2">
    <citation type="submission" date="2020-05" db="UniProtKB">
        <authorList>
            <consortium name="EnsemblMetazoa"/>
        </authorList>
    </citation>
    <scope>IDENTIFICATION</scope>
    <source>
        <strain evidence="2">A-37</strain>
    </source>
</reference>
<dbReference type="Proteomes" id="UP000075883">
    <property type="component" value="Unassembled WGS sequence"/>
</dbReference>
<proteinExistence type="predicted"/>
<accession>A0A182M0B7</accession>
<evidence type="ECO:0000313" key="3">
    <source>
        <dbReference type="Proteomes" id="UP000075883"/>
    </source>
</evidence>
<dbReference type="EnsemblMetazoa" id="ACUA006351-RA">
    <property type="protein sequence ID" value="ACUA006351-PA"/>
    <property type="gene ID" value="ACUA006351"/>
</dbReference>
<organism evidence="2 3">
    <name type="scientific">Anopheles culicifacies</name>
    <dbReference type="NCBI Taxonomy" id="139723"/>
    <lineage>
        <taxon>Eukaryota</taxon>
        <taxon>Metazoa</taxon>
        <taxon>Ecdysozoa</taxon>
        <taxon>Arthropoda</taxon>
        <taxon>Hexapoda</taxon>
        <taxon>Insecta</taxon>
        <taxon>Pterygota</taxon>
        <taxon>Neoptera</taxon>
        <taxon>Endopterygota</taxon>
        <taxon>Diptera</taxon>
        <taxon>Nematocera</taxon>
        <taxon>Culicoidea</taxon>
        <taxon>Culicidae</taxon>
        <taxon>Anophelinae</taxon>
        <taxon>Anopheles</taxon>
        <taxon>culicifacies species complex</taxon>
    </lineage>
</organism>
<feature type="region of interest" description="Disordered" evidence="1">
    <location>
        <begin position="105"/>
        <end position="128"/>
    </location>
</feature>
<keyword evidence="3" id="KW-1185">Reference proteome</keyword>